<evidence type="ECO:0000256" key="9">
    <source>
        <dbReference type="ARBA" id="ARBA00022857"/>
    </source>
</evidence>
<keyword evidence="7 16" id="KW-0479">Metal-binding</keyword>
<evidence type="ECO:0000256" key="5">
    <source>
        <dbReference type="ARBA" id="ARBA00022466"/>
    </source>
</evidence>
<dbReference type="SUPFAM" id="SSF51905">
    <property type="entry name" value="FAD/NAD(P)-binding domain"/>
    <property type="match status" value="1"/>
</dbReference>
<dbReference type="PROSITE" id="PS00076">
    <property type="entry name" value="PYRIDINE_REDOX_1"/>
    <property type="match status" value="1"/>
</dbReference>
<feature type="binding site" evidence="17">
    <location>
        <position position="437"/>
    </location>
    <ligand>
        <name>FAD</name>
        <dbReference type="ChEBI" id="CHEBI:57692"/>
    </ligand>
</feature>
<dbReference type="PATRIC" id="fig|1048260.3.peg.869"/>
<comment type="subunit">
    <text evidence="2 16 19">Homodimer.</text>
</comment>
<comment type="cofactor">
    <cofactor evidence="16 17 19">
        <name>FAD</name>
        <dbReference type="ChEBI" id="CHEBI:57692"/>
    </cofactor>
    <text evidence="16 17 19">Binds 1 FAD per subunit.</text>
</comment>
<dbReference type="PRINTS" id="PR00411">
    <property type="entry name" value="PNDRDTASEI"/>
</dbReference>
<evidence type="ECO:0000256" key="19">
    <source>
        <dbReference type="RuleBase" id="RU361223"/>
    </source>
</evidence>
<evidence type="ECO:0000256" key="7">
    <source>
        <dbReference type="ARBA" id="ARBA00022723"/>
    </source>
</evidence>
<dbReference type="InterPro" id="IPR021179">
    <property type="entry name" value="Mercury_reductase_MerA"/>
</dbReference>
<dbReference type="InterPro" id="IPR004099">
    <property type="entry name" value="Pyr_nucl-diS_OxRdtase_dimer"/>
</dbReference>
<feature type="binding site" evidence="17">
    <location>
        <begin position="310"/>
        <end position="317"/>
    </location>
    <ligand>
        <name>NAD(+)</name>
        <dbReference type="ChEBI" id="CHEBI:57540"/>
    </ligand>
</feature>
<feature type="binding site" evidence="17">
    <location>
        <position position="396"/>
    </location>
    <ligand>
        <name>NAD(+)</name>
        <dbReference type="ChEBI" id="CHEBI:57540"/>
    </ligand>
</feature>
<organism evidence="21 22">
    <name type="scientific">Leptospirillum ferriphilum (strain ML-04)</name>
    <dbReference type="NCBI Taxonomy" id="1048260"/>
    <lineage>
        <taxon>Bacteria</taxon>
        <taxon>Pseudomonadati</taxon>
        <taxon>Nitrospirota</taxon>
        <taxon>Nitrospiria</taxon>
        <taxon>Nitrospirales</taxon>
        <taxon>Nitrospiraceae</taxon>
        <taxon>Leptospirillum</taxon>
    </lineage>
</organism>
<dbReference type="InterPro" id="IPR012999">
    <property type="entry name" value="Pyr_OxRdtase_I_AS"/>
</dbReference>
<protein>
    <recommendedName>
        <fullName evidence="4 16">Mercuric reductase</fullName>
        <ecNumber evidence="3 16">1.16.1.1</ecNumber>
    </recommendedName>
    <alternativeName>
        <fullName evidence="14 16">Hg(II) reductase</fullName>
    </alternativeName>
</protein>
<dbReference type="GO" id="GO:0003955">
    <property type="term" value="F:NAD(P)H dehydrogenase (quinone) activity"/>
    <property type="evidence" value="ECO:0007669"/>
    <property type="project" value="TreeGrafter"/>
</dbReference>
<keyword evidence="10 16" id="KW-0476">Mercury</keyword>
<dbReference type="FunFam" id="3.30.390.30:FF:000001">
    <property type="entry name" value="Dihydrolipoyl dehydrogenase"/>
    <property type="match status" value="1"/>
</dbReference>
<evidence type="ECO:0000256" key="10">
    <source>
        <dbReference type="ARBA" id="ARBA00022914"/>
    </source>
</evidence>
<dbReference type="STRING" id="1048260.LFML04_0795"/>
<dbReference type="GO" id="GO:0016152">
    <property type="term" value="F:mercury (II) reductase (NADP+) activity"/>
    <property type="evidence" value="ECO:0007669"/>
    <property type="project" value="UniProtKB-UniRule"/>
</dbReference>
<comment type="function">
    <text evidence="16">Resistance to Hg(2+) in bacteria appears to be governed by a specialized system which includes mercuric reductase. MerA protein is responsible for volatilizing mercury as Hg(0).</text>
</comment>
<name>J9Z972_LEPFM</name>
<evidence type="ECO:0000256" key="14">
    <source>
        <dbReference type="ARBA" id="ARBA00031725"/>
    </source>
</evidence>
<dbReference type="Gene3D" id="3.30.70.100">
    <property type="match status" value="1"/>
</dbReference>
<dbReference type="Gene3D" id="3.50.50.60">
    <property type="entry name" value="FAD/NAD(P)-binding domain"/>
    <property type="match status" value="2"/>
</dbReference>
<evidence type="ECO:0000259" key="20">
    <source>
        <dbReference type="PROSITE" id="PS50846"/>
    </source>
</evidence>
<keyword evidence="17" id="KW-0547">Nucleotide-binding</keyword>
<evidence type="ECO:0000256" key="2">
    <source>
        <dbReference type="ARBA" id="ARBA00011738"/>
    </source>
</evidence>
<dbReference type="Pfam" id="PF00403">
    <property type="entry name" value="HMA"/>
    <property type="match status" value="1"/>
</dbReference>
<dbReference type="EC" id="1.16.1.1" evidence="3 16"/>
<evidence type="ECO:0000256" key="15">
    <source>
        <dbReference type="ARBA" id="ARBA00048984"/>
    </source>
</evidence>
<dbReference type="InterPro" id="IPR036163">
    <property type="entry name" value="HMA_dom_sf"/>
</dbReference>
<keyword evidence="6 16" id="KW-0285">Flavoprotein</keyword>
<keyword evidence="8 16" id="KW-0274">FAD</keyword>
<sequence length="596" mass="63732">MKKHPGIRESGPPDFSRTLFETGREQDGRRSCFLPGCILTEGVQGMKNIAFQIQGMTCDHCARTVESTLRKVPGVSSASVSFSAGGGSAEVGDDLSLPALEQAVRQVGYRLIPADSVSSRTEDFSSPKAESGRSVVIIGAGSGAFAAALRVIELGGRVTLIERGTLGGTCVNVGCVPSKILIRQADHAWKPRTQPFDGIEHPNPGLHPLLLKRQRERRVLELQEEKYARILREMPQVTFLAGNASFVDASTVRVLLNGGEERTVSADRILIATGGRPSVPEIPGLSGTPYWTSTDALFSETVPARLIVLGSGFVAAEIGQSLRRLGARVTVVGRRGSLLNRMDPDLGKGLEGYLQEEGIRFVFRGEPRKVDYQKGLFRVDVDGETLEAEALLVATGRTPNTGDLALEKAGVSTNPKGEIVVNERLETNVPGIYAVGDCTNLPKFVYVAAAAGTRAATNMMGDGTVSLDLSVLPEVIFTDPQVAVVGLTGEDARKRGIAVEIRTVSLDQVPRALANFDTRGWVRMVAETTTGRLLGVQILAPEGGEVIQTAALAISAGKTVREIGDQLFPYLTMVESLKLCAQSFHKDVRQLSCCAG</sequence>
<dbReference type="HOGENOM" id="CLU_016755_1_1_0"/>
<dbReference type="SUPFAM" id="SSF55008">
    <property type="entry name" value="HMA, heavy metal-associated domain"/>
    <property type="match status" value="1"/>
</dbReference>
<evidence type="ECO:0000256" key="11">
    <source>
        <dbReference type="ARBA" id="ARBA00023002"/>
    </source>
</evidence>
<feature type="domain" description="HMA" evidence="20">
    <location>
        <begin position="47"/>
        <end position="112"/>
    </location>
</feature>
<evidence type="ECO:0000256" key="12">
    <source>
        <dbReference type="ARBA" id="ARBA00023157"/>
    </source>
</evidence>
<dbReference type="InterPro" id="IPR023753">
    <property type="entry name" value="FAD/NAD-binding_dom"/>
</dbReference>
<reference evidence="21 22" key="1">
    <citation type="journal article" date="2011" name="J. Microbiol.">
        <title>Complete genome of Leptospirillum ferriphilum ML-04 provides insight into its physiology and environmental adaptation.</title>
        <authorList>
            <person name="Mi S."/>
            <person name="Song J."/>
            <person name="Lin J."/>
            <person name="Che Y."/>
            <person name="Zheng H."/>
            <person name="Lin J."/>
        </authorList>
    </citation>
    <scope>NUCLEOTIDE SEQUENCE [LARGE SCALE GENOMIC DNA]</scope>
    <source>
        <strain evidence="21 22">ML-04</strain>
    </source>
</reference>
<dbReference type="InterPro" id="IPR036188">
    <property type="entry name" value="FAD/NAD-bd_sf"/>
</dbReference>
<feature type="binding site" evidence="17">
    <location>
        <position position="179"/>
    </location>
    <ligand>
        <name>FAD</name>
        <dbReference type="ChEBI" id="CHEBI:57692"/>
    </ligand>
</feature>
<dbReference type="CDD" id="cd00371">
    <property type="entry name" value="HMA"/>
    <property type="match status" value="1"/>
</dbReference>
<evidence type="ECO:0000256" key="6">
    <source>
        <dbReference type="ARBA" id="ARBA00022630"/>
    </source>
</evidence>
<evidence type="ECO:0000256" key="13">
    <source>
        <dbReference type="ARBA" id="ARBA00023284"/>
    </source>
</evidence>
<dbReference type="PROSITE" id="PS50846">
    <property type="entry name" value="HMA_2"/>
    <property type="match status" value="1"/>
</dbReference>
<evidence type="ECO:0000313" key="22">
    <source>
        <dbReference type="Proteomes" id="UP000006177"/>
    </source>
</evidence>
<dbReference type="PRINTS" id="PR00368">
    <property type="entry name" value="FADPNR"/>
</dbReference>
<dbReference type="GO" id="GO:0045340">
    <property type="term" value="F:mercury ion binding"/>
    <property type="evidence" value="ECO:0007669"/>
    <property type="project" value="InterPro"/>
</dbReference>
<dbReference type="AlphaFoldDB" id="J9Z972"/>
<dbReference type="PANTHER" id="PTHR43014:SF2">
    <property type="entry name" value="MERCURIC REDUCTASE"/>
    <property type="match status" value="1"/>
</dbReference>
<dbReference type="InterPro" id="IPR016156">
    <property type="entry name" value="FAD/NAD-linked_Rdtase_dimer_sf"/>
</dbReference>
<comment type="similarity">
    <text evidence="1 16 19">Belongs to the class-I pyridine nucleotide-disulfide oxidoreductase family.</text>
</comment>
<accession>J9Z972</accession>
<dbReference type="GO" id="GO:0050660">
    <property type="term" value="F:flavin adenine dinucleotide binding"/>
    <property type="evidence" value="ECO:0007669"/>
    <property type="project" value="UniProtKB-UniRule"/>
</dbReference>
<dbReference type="GO" id="GO:0016668">
    <property type="term" value="F:oxidoreductase activity, acting on a sulfur group of donors, NAD(P) as acceptor"/>
    <property type="evidence" value="ECO:0007669"/>
    <property type="project" value="UniProtKB-UniRule"/>
</dbReference>
<gene>
    <name evidence="19" type="primary">merA</name>
    <name evidence="21" type="ordered locus">LFML04_0795</name>
</gene>
<evidence type="ECO:0000256" key="18">
    <source>
        <dbReference type="PIRSR" id="PIRSR000350-4"/>
    </source>
</evidence>
<dbReference type="PROSITE" id="PS01047">
    <property type="entry name" value="HMA_1"/>
    <property type="match status" value="1"/>
</dbReference>
<dbReference type="Gene3D" id="3.30.390.30">
    <property type="match status" value="1"/>
</dbReference>
<evidence type="ECO:0000256" key="8">
    <source>
        <dbReference type="ARBA" id="ARBA00022827"/>
    </source>
</evidence>
<dbReference type="InterPro" id="IPR006121">
    <property type="entry name" value="HMA_dom"/>
</dbReference>
<keyword evidence="11 16" id="KW-0560">Oxidoreductase</keyword>
<proteinExistence type="inferred from homology"/>
<keyword evidence="5 16" id="KW-0475">Mercuric resistance</keyword>
<dbReference type="PANTHER" id="PTHR43014">
    <property type="entry name" value="MERCURIC REDUCTASE"/>
    <property type="match status" value="1"/>
</dbReference>
<keyword evidence="9 16" id="KW-0521">NADP</keyword>
<comment type="catalytic activity">
    <reaction evidence="15 16 19">
        <text>Hg + NADP(+) + H(+) = Hg(2+) + NADPH</text>
        <dbReference type="Rhea" id="RHEA:23856"/>
        <dbReference type="ChEBI" id="CHEBI:15378"/>
        <dbReference type="ChEBI" id="CHEBI:16170"/>
        <dbReference type="ChEBI" id="CHEBI:16793"/>
        <dbReference type="ChEBI" id="CHEBI:57783"/>
        <dbReference type="ChEBI" id="CHEBI:58349"/>
        <dbReference type="EC" id="1.16.1.1"/>
    </reaction>
</comment>
<dbReference type="GO" id="GO:0050787">
    <property type="term" value="P:detoxification of mercury ion"/>
    <property type="evidence" value="ECO:0007669"/>
    <property type="project" value="InterPro"/>
</dbReference>
<keyword evidence="17" id="KW-0520">NAD</keyword>
<evidence type="ECO:0000313" key="21">
    <source>
        <dbReference type="EMBL" id="AFS53029.1"/>
    </source>
</evidence>
<dbReference type="SUPFAM" id="SSF55424">
    <property type="entry name" value="FAD/NAD-linked reductases, dimerisation (C-terminal) domain"/>
    <property type="match status" value="1"/>
</dbReference>
<dbReference type="NCBIfam" id="NF010311">
    <property type="entry name" value="PRK13748.1"/>
    <property type="match status" value="1"/>
</dbReference>
<dbReference type="Pfam" id="PF02852">
    <property type="entry name" value="Pyr_redox_dim"/>
    <property type="match status" value="1"/>
</dbReference>
<dbReference type="KEGG" id="lfi:LFML04_0795"/>
<evidence type="ECO:0000256" key="16">
    <source>
        <dbReference type="PIRNR" id="PIRNR000350"/>
    </source>
</evidence>
<dbReference type="NCBIfam" id="TIGR02053">
    <property type="entry name" value="MerA"/>
    <property type="match status" value="1"/>
</dbReference>
<dbReference type="EMBL" id="CP002919">
    <property type="protein sequence ID" value="AFS53029.1"/>
    <property type="molecule type" value="Genomic_DNA"/>
</dbReference>
<keyword evidence="13" id="KW-0676">Redox-active center</keyword>
<dbReference type="Proteomes" id="UP000006177">
    <property type="component" value="Chromosome"/>
</dbReference>
<dbReference type="InterPro" id="IPR017969">
    <property type="entry name" value="Heavy-metal-associated_CS"/>
</dbReference>
<dbReference type="PIRSF" id="PIRSF000350">
    <property type="entry name" value="Mercury_reductase_MerA"/>
    <property type="match status" value="1"/>
</dbReference>
<dbReference type="InterPro" id="IPR001100">
    <property type="entry name" value="Pyr_nuc-diS_OxRdtase"/>
</dbReference>
<dbReference type="GO" id="GO:0050661">
    <property type="term" value="F:NADP binding"/>
    <property type="evidence" value="ECO:0007669"/>
    <property type="project" value="InterPro"/>
</dbReference>
<evidence type="ECO:0000256" key="17">
    <source>
        <dbReference type="PIRSR" id="PIRSR000350-3"/>
    </source>
</evidence>
<evidence type="ECO:0000256" key="3">
    <source>
        <dbReference type="ARBA" id="ARBA00012661"/>
    </source>
</evidence>
<feature type="disulfide bond" description="Redox-active" evidence="18">
    <location>
        <begin position="170"/>
        <end position="175"/>
    </location>
</feature>
<dbReference type="Pfam" id="PF07992">
    <property type="entry name" value="Pyr_redox_2"/>
    <property type="match status" value="1"/>
</dbReference>
<keyword evidence="12" id="KW-1015">Disulfide bond</keyword>
<evidence type="ECO:0000256" key="4">
    <source>
        <dbReference type="ARBA" id="ARBA00014791"/>
    </source>
</evidence>
<evidence type="ECO:0000256" key="1">
    <source>
        <dbReference type="ARBA" id="ARBA00007532"/>
    </source>
</evidence>